<organism evidence="5 6">
    <name type="scientific">Methanohalarchaeum thermophilum</name>
    <dbReference type="NCBI Taxonomy" id="1903181"/>
    <lineage>
        <taxon>Archaea</taxon>
        <taxon>Methanobacteriati</taxon>
        <taxon>Methanobacteriota</taxon>
        <taxon>Methanonatronarchaeia</taxon>
        <taxon>Methanonatronarchaeales</taxon>
        <taxon>Methanonatronarchaeaceae</taxon>
        <taxon>Candidatus Methanohalarchaeum</taxon>
    </lineage>
</organism>
<comment type="caution">
    <text evidence="5">The sequence shown here is derived from an EMBL/GenBank/DDBJ whole genome shotgun (WGS) entry which is preliminary data.</text>
</comment>
<dbReference type="PROSITE" id="PS51161">
    <property type="entry name" value="ATP_CONE"/>
    <property type="match status" value="1"/>
</dbReference>
<accession>A0A1Q6DRU9</accession>
<feature type="domain" description="ATP-cone" evidence="4">
    <location>
        <begin position="3"/>
        <end position="117"/>
    </location>
</feature>
<protein>
    <submittedName>
        <fullName evidence="5">ATP cone domain containing protein</fullName>
    </submittedName>
</protein>
<reference evidence="5" key="1">
    <citation type="submission" date="2016-12" db="EMBL/GenBank/DDBJ databases">
        <title>Discovery of methanogenic haloarchaea.</title>
        <authorList>
            <person name="Sorokin D.Y."/>
            <person name="Makarova K.S."/>
            <person name="Abbas B."/>
            <person name="Ferrer M."/>
            <person name="Golyshin P.N."/>
        </authorList>
    </citation>
    <scope>NUCLEOTIDE SEQUENCE [LARGE SCALE GENOMIC DNA]</scope>
    <source>
        <strain evidence="5">HMET1</strain>
    </source>
</reference>
<evidence type="ECO:0000256" key="2">
    <source>
        <dbReference type="ARBA" id="ARBA00022840"/>
    </source>
</evidence>
<evidence type="ECO:0000256" key="1">
    <source>
        <dbReference type="ARBA" id="ARBA00022741"/>
    </source>
</evidence>
<gene>
    <name evidence="5" type="ORF">BTN85_2189</name>
</gene>
<keyword evidence="2 3" id="KW-0067">ATP-binding</keyword>
<dbReference type="EMBL" id="MSDW01000003">
    <property type="protein sequence ID" value="OKY77096.1"/>
    <property type="molecule type" value="Genomic_DNA"/>
</dbReference>
<proteinExistence type="predicted"/>
<dbReference type="GO" id="GO:0005524">
    <property type="term" value="F:ATP binding"/>
    <property type="evidence" value="ECO:0007669"/>
    <property type="project" value="UniProtKB-UniRule"/>
</dbReference>
<dbReference type="AlphaFoldDB" id="A0A1Q6DRU9"/>
<evidence type="ECO:0000313" key="6">
    <source>
        <dbReference type="Proteomes" id="UP000185744"/>
    </source>
</evidence>
<keyword evidence="1 3" id="KW-0547">Nucleotide-binding</keyword>
<evidence type="ECO:0000313" key="5">
    <source>
        <dbReference type="EMBL" id="OKY77096.1"/>
    </source>
</evidence>
<keyword evidence="6" id="KW-1185">Reference proteome</keyword>
<dbReference type="InParanoid" id="A0A1Q6DRU9"/>
<evidence type="ECO:0000256" key="3">
    <source>
        <dbReference type="PROSITE-ProRule" id="PRU00492"/>
    </source>
</evidence>
<dbReference type="Proteomes" id="UP000185744">
    <property type="component" value="Unassembled WGS sequence"/>
</dbReference>
<dbReference type="Pfam" id="PF03477">
    <property type="entry name" value="ATP-cone"/>
    <property type="match status" value="1"/>
</dbReference>
<name>A0A1Q6DRU9_METT1</name>
<evidence type="ECO:0000259" key="4">
    <source>
        <dbReference type="PROSITE" id="PS51161"/>
    </source>
</evidence>
<sequence length="151" mass="17401">MVEEVIKKDGSKEPFLREKITLSLTTVGEKPERARKAAKEIEKMFSDRKTVESHEIRNQLIKHLNQQGIIKPDEPSNHMEKIKETEKYLNNKGLGFEASETLLLKLDDFEKFNELSRKIGQKGNVKIIEVDQLNSETIVEVKILPSTISFH</sequence>
<dbReference type="InterPro" id="IPR005144">
    <property type="entry name" value="ATP-cone_dom"/>
</dbReference>